<dbReference type="PANTHER" id="PTHR43270:SF4">
    <property type="entry name" value="CARNOSINE DIPEPTIDASE 2, ISOFORM A"/>
    <property type="match status" value="1"/>
</dbReference>
<evidence type="ECO:0000256" key="3">
    <source>
        <dbReference type="ARBA" id="ARBA00022801"/>
    </source>
</evidence>
<evidence type="ECO:0000313" key="5">
    <source>
        <dbReference type="EMBL" id="MCF2515762.1"/>
    </source>
</evidence>
<dbReference type="SUPFAM" id="SSF53187">
    <property type="entry name" value="Zn-dependent exopeptidases"/>
    <property type="match status" value="1"/>
</dbReference>
<dbReference type="Gene3D" id="3.40.630.10">
    <property type="entry name" value="Zn peptidases"/>
    <property type="match status" value="1"/>
</dbReference>
<dbReference type="RefSeq" id="WP_235068471.1">
    <property type="nucleotide sequence ID" value="NZ_JAKFGM010000003.1"/>
</dbReference>
<comment type="caution">
    <text evidence="5">The sequence shown here is derived from an EMBL/GenBank/DDBJ whole genome shotgun (WGS) entry which is preliminary data.</text>
</comment>
<dbReference type="Proteomes" id="UP001139410">
    <property type="component" value="Unassembled WGS sequence"/>
</dbReference>
<dbReference type="GO" id="GO:0046872">
    <property type="term" value="F:metal ion binding"/>
    <property type="evidence" value="ECO:0007669"/>
    <property type="project" value="UniProtKB-KW"/>
</dbReference>
<evidence type="ECO:0000256" key="1">
    <source>
        <dbReference type="ARBA" id="ARBA00022670"/>
    </source>
</evidence>
<dbReference type="InterPro" id="IPR011650">
    <property type="entry name" value="Peptidase_M20_dimer"/>
</dbReference>
<evidence type="ECO:0000259" key="4">
    <source>
        <dbReference type="Pfam" id="PF07687"/>
    </source>
</evidence>
<protein>
    <submittedName>
        <fullName evidence="5">M20/M25/M40 family metallo-hydrolase</fullName>
    </submittedName>
</protein>
<keyword evidence="1" id="KW-0645">Protease</keyword>
<keyword evidence="2" id="KW-0479">Metal-binding</keyword>
<sequence length="468" mass="50512">MDFDRLQAFIEQIWVTEVMPSLLSYIEIPCESPAFDCDWEGTGHIDRAVELMAGWARRSLCGTPGAVVDVLRIPRRTPVIFIDVPGDGRSPVLIYGHLDKQPPMDGWVNGRGAWTPVIEGDRLYGRGGADDGYSLFGAIAGLLALREQGLAHPPCRILIEACEESGSFDLPFYFEALAERIGEPGLIIALDASCGNYDQLWVTTSLRGQVAGTLTIRVLSEGMHSGEASGLVPSPFRIARGLLSRVEDPDSGEVVVPDFQVQIPADRRTQAKQSGDILGTAIFSQLPLHDGLQPVNSDPVELSLNRSWRPQLAITGMDGLPEVSQAAAVMHPDISLKLSLRLPPTLDPRSAAATLKALLEENPPYNAKVQFRVDFVSPGWHAPALADWLQTALDEASERAFGRPSALMGGGGGIPFLSMLGERFPAAQFVATGVLGPQSNAHGPNEFLHLPTAERIVAAVACLLHNRE</sequence>
<dbReference type="Pfam" id="PF07687">
    <property type="entry name" value="M20_dimer"/>
    <property type="match status" value="1"/>
</dbReference>
<evidence type="ECO:0000313" key="6">
    <source>
        <dbReference type="Proteomes" id="UP001139410"/>
    </source>
</evidence>
<keyword evidence="3" id="KW-0378">Hydrolase</keyword>
<dbReference type="InterPro" id="IPR051458">
    <property type="entry name" value="Cyt/Met_Dipeptidase"/>
</dbReference>
<feature type="domain" description="Peptidase M20 dimerisation" evidence="4">
    <location>
        <begin position="206"/>
        <end position="363"/>
    </location>
</feature>
<dbReference type="GO" id="GO:0006508">
    <property type="term" value="P:proteolysis"/>
    <property type="evidence" value="ECO:0007669"/>
    <property type="project" value="UniProtKB-KW"/>
</dbReference>
<organism evidence="5 6">
    <name type="scientific">Sphingomonas cremea</name>
    <dbReference type="NCBI Taxonomy" id="2904799"/>
    <lineage>
        <taxon>Bacteria</taxon>
        <taxon>Pseudomonadati</taxon>
        <taxon>Pseudomonadota</taxon>
        <taxon>Alphaproteobacteria</taxon>
        <taxon>Sphingomonadales</taxon>
        <taxon>Sphingomonadaceae</taxon>
        <taxon>Sphingomonas</taxon>
    </lineage>
</organism>
<evidence type="ECO:0000256" key="2">
    <source>
        <dbReference type="ARBA" id="ARBA00022723"/>
    </source>
</evidence>
<dbReference type="EMBL" id="JAKFGM010000003">
    <property type="protein sequence ID" value="MCF2515762.1"/>
    <property type="molecule type" value="Genomic_DNA"/>
</dbReference>
<name>A0A9X1QPE8_9SPHN</name>
<dbReference type="Pfam" id="PF01546">
    <property type="entry name" value="Peptidase_M20"/>
    <property type="match status" value="1"/>
</dbReference>
<dbReference type="AlphaFoldDB" id="A0A9X1QPE8"/>
<dbReference type="Gene3D" id="3.30.70.360">
    <property type="match status" value="1"/>
</dbReference>
<dbReference type="InterPro" id="IPR002933">
    <property type="entry name" value="Peptidase_M20"/>
</dbReference>
<dbReference type="PANTHER" id="PTHR43270">
    <property type="entry name" value="BETA-ALA-HIS DIPEPTIDASE"/>
    <property type="match status" value="1"/>
</dbReference>
<gene>
    <name evidence="5" type="ORF">LVY65_11910</name>
</gene>
<proteinExistence type="predicted"/>
<dbReference type="GO" id="GO:0008233">
    <property type="term" value="F:peptidase activity"/>
    <property type="evidence" value="ECO:0007669"/>
    <property type="project" value="UniProtKB-KW"/>
</dbReference>
<reference evidence="5" key="1">
    <citation type="submission" date="2022-01" db="EMBL/GenBank/DDBJ databases">
        <authorList>
            <person name="Jo J.-H."/>
            <person name="Im W.-T."/>
        </authorList>
    </citation>
    <scope>NUCLEOTIDE SEQUENCE</scope>
    <source>
        <strain evidence="5">G124</strain>
    </source>
</reference>
<accession>A0A9X1QPE8</accession>
<keyword evidence="6" id="KW-1185">Reference proteome</keyword>